<dbReference type="STRING" id="376427.SAMN04487954_1235"/>
<keyword evidence="2" id="KW-1185">Reference proteome</keyword>
<accession>A0A1G9DTM1</accession>
<dbReference type="EMBL" id="FNES01000023">
    <property type="protein sequence ID" value="SDK67184.1"/>
    <property type="molecule type" value="Genomic_DNA"/>
</dbReference>
<reference evidence="1 2" key="1">
    <citation type="submission" date="2016-10" db="EMBL/GenBank/DDBJ databases">
        <authorList>
            <person name="de Groot N.N."/>
        </authorList>
    </citation>
    <scope>NUCLEOTIDE SEQUENCE [LARGE SCALE GENOMIC DNA]</scope>
    <source>
        <strain evidence="1 2">CGMCC 1.6133</strain>
    </source>
</reference>
<dbReference type="RefSeq" id="WP_143005143.1">
    <property type="nucleotide sequence ID" value="NZ_FNES01000023.1"/>
</dbReference>
<evidence type="ECO:0000313" key="1">
    <source>
        <dbReference type="EMBL" id="SDK67184.1"/>
    </source>
</evidence>
<name>A0A1G9DTM1_9GAMM</name>
<gene>
    <name evidence="1" type="ORF">SAMN04487954_1235</name>
</gene>
<evidence type="ECO:0000313" key="2">
    <source>
        <dbReference type="Proteomes" id="UP000198525"/>
    </source>
</evidence>
<organism evidence="1 2">
    <name type="scientific">Billgrantia gudaonensis</name>
    <dbReference type="NCBI Taxonomy" id="376427"/>
    <lineage>
        <taxon>Bacteria</taxon>
        <taxon>Pseudomonadati</taxon>
        <taxon>Pseudomonadota</taxon>
        <taxon>Gammaproteobacteria</taxon>
        <taxon>Oceanospirillales</taxon>
        <taxon>Halomonadaceae</taxon>
        <taxon>Billgrantia</taxon>
    </lineage>
</organism>
<sequence length="343" mass="39618">MIVRIPDFPDFSEDEENKLRVIGHAVNSFGEGKNVLWMPKSLVRYLIQENCLGPYVQRVLSKLNEFVRGAKSFHENFLFHLEVSFEDKDALNCVDGKKIVVGYRRLLDSSFWQKSRFVVENTDDSDIYYYGAIFNLIHKGLYGQHDIRFACYHGGGATTFDQFVRLLNDGNPVLCVLDSDKSHPEGSIGGTAKRFNGYSKGLNELYFLEVLNCREIENIIPKEIVCKSIPHERRSCLARFEYLDDKGFRDFFDHKKGLKIEDALNIDARVGESYWTGLVSEFEGEVWVCEGISENIARHCYNTMAECSPHKSYKLFNLDENKEWRWLSEVVAAWGVCIKRVTR</sequence>
<proteinExistence type="predicted"/>
<dbReference type="OrthoDB" id="6638650at2"/>
<protein>
    <submittedName>
        <fullName evidence="1">Uncharacterized protein</fullName>
    </submittedName>
</protein>
<dbReference type="AlphaFoldDB" id="A0A1G9DTM1"/>
<dbReference type="Proteomes" id="UP000198525">
    <property type="component" value="Unassembled WGS sequence"/>
</dbReference>